<dbReference type="AlphaFoldDB" id="A0A1H1PB81"/>
<evidence type="ECO:0000313" key="2">
    <source>
        <dbReference type="Proteomes" id="UP000198983"/>
    </source>
</evidence>
<accession>A0A1H1PB81</accession>
<evidence type="ECO:0000313" key="1">
    <source>
        <dbReference type="EMBL" id="SDS08511.1"/>
    </source>
</evidence>
<reference evidence="1 2" key="1">
    <citation type="submission" date="2016-10" db="EMBL/GenBank/DDBJ databases">
        <authorList>
            <person name="de Groot N.N."/>
        </authorList>
    </citation>
    <scope>NUCLEOTIDE SEQUENCE [LARGE SCALE GENOMIC DNA]</scope>
    <source>
        <strain evidence="1 2">DSM 22024</strain>
    </source>
</reference>
<keyword evidence="2" id="KW-1185">Reference proteome</keyword>
<dbReference type="EMBL" id="LT629732">
    <property type="protein sequence ID" value="SDS08511.1"/>
    <property type="molecule type" value="Genomic_DNA"/>
</dbReference>
<dbReference type="RefSeq" id="WP_092651945.1">
    <property type="nucleotide sequence ID" value="NZ_LT629732.1"/>
</dbReference>
<protein>
    <submittedName>
        <fullName evidence="1">Uncharacterized protein</fullName>
    </submittedName>
</protein>
<dbReference type="STRING" id="117157.SAMN04489717_1571"/>
<sequence length="93" mass="10139">MTTGDNGAGREQAYAQRFKARLIQRGYDRDTEQGNAYTLGVLHYILTSAKAAPTVDLMRAEVDKGLDVLAALDELTDHQDTNTTKTKKGGGRP</sequence>
<name>A0A1H1PB81_9ACTN</name>
<dbReference type="Proteomes" id="UP000198983">
    <property type="component" value="Chromosome I"/>
</dbReference>
<proteinExistence type="predicted"/>
<organism evidence="1 2">
    <name type="scientific">Actinopolymorpha singaporensis</name>
    <dbReference type="NCBI Taxonomy" id="117157"/>
    <lineage>
        <taxon>Bacteria</taxon>
        <taxon>Bacillati</taxon>
        <taxon>Actinomycetota</taxon>
        <taxon>Actinomycetes</taxon>
        <taxon>Propionibacteriales</taxon>
        <taxon>Actinopolymorphaceae</taxon>
        <taxon>Actinopolymorpha</taxon>
    </lineage>
</organism>
<gene>
    <name evidence="1" type="ORF">SAMN04489717_1571</name>
</gene>